<dbReference type="EMBL" id="JNAX01000010">
    <property type="protein sequence ID" value="KGG20763.1"/>
    <property type="molecule type" value="Genomic_DNA"/>
</dbReference>
<name>A0A0A2C355_PROMR</name>
<dbReference type="AlphaFoldDB" id="A0A0A2C355"/>
<sequence length="45" mass="5492">MTEINKIDRSVLYQEFKEWILNSGENEESQEILCLRYLKNDRKTN</sequence>
<organism evidence="1 2">
    <name type="scientific">Prochlorococcus marinus str. PAC1</name>
    <dbReference type="NCBI Taxonomy" id="59924"/>
    <lineage>
        <taxon>Bacteria</taxon>
        <taxon>Bacillati</taxon>
        <taxon>Cyanobacteriota</taxon>
        <taxon>Cyanophyceae</taxon>
        <taxon>Synechococcales</taxon>
        <taxon>Prochlorococcaceae</taxon>
        <taxon>Prochlorococcus</taxon>
    </lineage>
</organism>
<accession>A0A0A2C355</accession>
<protein>
    <submittedName>
        <fullName evidence="1">Uncharacterized protein</fullName>
    </submittedName>
</protein>
<gene>
    <name evidence="1" type="ORF">EV03_0699</name>
</gene>
<proteinExistence type="predicted"/>
<dbReference type="Proteomes" id="UP000030392">
    <property type="component" value="Unassembled WGS sequence"/>
</dbReference>
<reference evidence="2" key="1">
    <citation type="journal article" date="2014" name="Sci. Data">
        <title>Genomes of diverse isolates of the marine cyanobacterium Prochlorococcus.</title>
        <authorList>
            <person name="Biller S."/>
            <person name="Berube P."/>
            <person name="Thompson J."/>
            <person name="Kelly L."/>
            <person name="Roggensack S."/>
            <person name="Awad L."/>
            <person name="Roache-Johnson K."/>
            <person name="Ding H."/>
            <person name="Giovannoni S.J."/>
            <person name="Moore L.R."/>
            <person name="Chisholm S.W."/>
        </authorList>
    </citation>
    <scope>NUCLEOTIDE SEQUENCE [LARGE SCALE GENOMIC DNA]</scope>
    <source>
        <strain evidence="2">PAC1</strain>
    </source>
</reference>
<evidence type="ECO:0000313" key="1">
    <source>
        <dbReference type="EMBL" id="KGG20763.1"/>
    </source>
</evidence>
<evidence type="ECO:0000313" key="2">
    <source>
        <dbReference type="Proteomes" id="UP000030392"/>
    </source>
</evidence>
<comment type="caution">
    <text evidence="1">The sequence shown here is derived from an EMBL/GenBank/DDBJ whole genome shotgun (WGS) entry which is preliminary data.</text>
</comment>